<dbReference type="SUPFAM" id="SSF55486">
    <property type="entry name" value="Metalloproteases ('zincins'), catalytic domain"/>
    <property type="match status" value="1"/>
</dbReference>
<keyword evidence="5 6" id="KW-0482">Metalloprotease</keyword>
<dbReference type="Proteomes" id="UP000177943">
    <property type="component" value="Unassembled WGS sequence"/>
</dbReference>
<evidence type="ECO:0000256" key="1">
    <source>
        <dbReference type="ARBA" id="ARBA00022670"/>
    </source>
</evidence>
<feature type="domain" description="Peptidase M3A/M3B catalytic" evidence="7">
    <location>
        <begin position="348"/>
        <end position="587"/>
    </location>
</feature>
<dbReference type="GO" id="GO:0004222">
    <property type="term" value="F:metalloendopeptidase activity"/>
    <property type="evidence" value="ECO:0007669"/>
    <property type="project" value="InterPro"/>
</dbReference>
<feature type="domain" description="Oligopeptidase F N-terminal" evidence="8">
    <location>
        <begin position="131"/>
        <end position="184"/>
    </location>
</feature>
<dbReference type="GO" id="GO:0006508">
    <property type="term" value="P:proteolysis"/>
    <property type="evidence" value="ECO:0007669"/>
    <property type="project" value="UniProtKB-KW"/>
</dbReference>
<evidence type="ECO:0000256" key="2">
    <source>
        <dbReference type="ARBA" id="ARBA00022723"/>
    </source>
</evidence>
<accession>A0A1G2MPD9</accession>
<evidence type="ECO:0000259" key="8">
    <source>
        <dbReference type="Pfam" id="PF08439"/>
    </source>
</evidence>
<evidence type="ECO:0000256" key="3">
    <source>
        <dbReference type="ARBA" id="ARBA00022801"/>
    </source>
</evidence>
<keyword evidence="4 6" id="KW-0862">Zinc</keyword>
<dbReference type="Pfam" id="PF08439">
    <property type="entry name" value="Peptidase_M3_N"/>
    <property type="match status" value="1"/>
</dbReference>
<keyword evidence="2 6" id="KW-0479">Metal-binding</keyword>
<evidence type="ECO:0000256" key="6">
    <source>
        <dbReference type="RuleBase" id="RU003435"/>
    </source>
</evidence>
<evidence type="ECO:0000313" key="10">
    <source>
        <dbReference type="Proteomes" id="UP000177943"/>
    </source>
</evidence>
<comment type="similarity">
    <text evidence="6">Belongs to the peptidase M3 family.</text>
</comment>
<comment type="caution">
    <text evidence="9">The sequence shown here is derived from an EMBL/GenBank/DDBJ whole genome shotgun (WGS) entry which is preliminary data.</text>
</comment>
<dbReference type="Gene3D" id="1.20.140.70">
    <property type="entry name" value="Oligopeptidase f, N-terminal domain"/>
    <property type="match status" value="1"/>
</dbReference>
<gene>
    <name evidence="9" type="ORF">A3D56_03225</name>
</gene>
<comment type="cofactor">
    <cofactor evidence="6">
        <name>Zn(2+)</name>
        <dbReference type="ChEBI" id="CHEBI:29105"/>
    </cofactor>
    <text evidence="6">Binds 1 zinc ion.</text>
</comment>
<evidence type="ECO:0000256" key="4">
    <source>
        <dbReference type="ARBA" id="ARBA00022833"/>
    </source>
</evidence>
<dbReference type="GO" id="GO:0046872">
    <property type="term" value="F:metal ion binding"/>
    <property type="evidence" value="ECO:0007669"/>
    <property type="project" value="UniProtKB-UniRule"/>
</dbReference>
<evidence type="ECO:0000259" key="7">
    <source>
        <dbReference type="Pfam" id="PF01432"/>
    </source>
</evidence>
<dbReference type="PANTHER" id="PTHR34217">
    <property type="entry name" value="METAL-DEPENDENT CARBOXYPEPTIDASE"/>
    <property type="match status" value="1"/>
</dbReference>
<dbReference type="InterPro" id="IPR001567">
    <property type="entry name" value="Pept_M3A_M3B_dom"/>
</dbReference>
<dbReference type="AlphaFoldDB" id="A0A1G2MPD9"/>
<dbReference type="Pfam" id="PF01432">
    <property type="entry name" value="Peptidase_M3"/>
    <property type="match status" value="1"/>
</dbReference>
<organism evidence="9 10">
    <name type="scientific">Candidatus Taylorbacteria bacterium RIFCSPHIGHO2_02_FULL_45_35</name>
    <dbReference type="NCBI Taxonomy" id="1802311"/>
    <lineage>
        <taxon>Bacteria</taxon>
        <taxon>Candidatus Tayloriibacteriota</taxon>
    </lineage>
</organism>
<protein>
    <recommendedName>
        <fullName evidence="11">Oligoendopeptidase F</fullName>
    </recommendedName>
</protein>
<keyword evidence="1 6" id="KW-0645">Protease</keyword>
<dbReference type="Gene3D" id="1.10.1370.20">
    <property type="entry name" value="Oligoendopeptidase f, C-terminal domain"/>
    <property type="match status" value="1"/>
</dbReference>
<dbReference type="PANTHER" id="PTHR34217:SF1">
    <property type="entry name" value="CARBOXYPEPTIDASE 1"/>
    <property type="match status" value="1"/>
</dbReference>
<dbReference type="InterPro" id="IPR001333">
    <property type="entry name" value="Peptidase_M32_Taq"/>
</dbReference>
<dbReference type="InterPro" id="IPR013647">
    <property type="entry name" value="OligopepF_N_dom"/>
</dbReference>
<evidence type="ECO:0008006" key="11">
    <source>
        <dbReference type="Google" id="ProtNLM"/>
    </source>
</evidence>
<dbReference type="InterPro" id="IPR042088">
    <property type="entry name" value="OligoPept_F_C"/>
</dbReference>
<name>A0A1G2MPD9_9BACT</name>
<evidence type="ECO:0000313" key="9">
    <source>
        <dbReference type="EMBL" id="OHA25738.1"/>
    </source>
</evidence>
<dbReference type="GO" id="GO:0004181">
    <property type="term" value="F:metallocarboxypeptidase activity"/>
    <property type="evidence" value="ECO:0007669"/>
    <property type="project" value="InterPro"/>
</dbReference>
<sequence length="602" mass="68627">MAKAIKTKLKKTSSAKTPFKMEWDLGLLYNSEHDPALEADMAKIESAYEAFEKKYRGVSNYLTDEAKLFEVLTDYQNLLETLPLSKPINYFQYRKDLKSTDRVAEANINIISERLTKNENKVLFFELALSKISVATQKQFLESKKLAPFHYFLERLFLKAKHDLTEAEEKIMSRKSLPSYELWVNGTEKMLGGLRIPFGKKQVSLAEALNLIPTLPKKSRRVLHESTIEKLKELGMVAENELNAIIINKKINDELRHFETPYDQTLLSYENDRETLRSLRLAVKDSFNVSQRFYKIKSKMLGIKPLTYAERNIPAGKISGNFKTEKAVAIVKEAFSKIDPMYAGILDRFLKNGQVDFLPQGGKTSGAYCSGNLNAPTFVLLNHVNSFDSVMTLAHEMGHAIHTELSKESQRGLYKNYSTATAEVASTLFEQVAFDSVFETLSSKEKVVALHNKIQDDIQTIFRQIACFNFEVELHDSIRKKGSVSHEDIAALMNTHMKSYLGETVKLTPDDGYFFVHWSHLRRFFYVYSYAFGQLVSKALYGRLKKDKTFSARIETFLRSGGSDTPENIFKKAGVNVTAAGFWKEGIQTIEEEIKQLKKLVG</sequence>
<reference evidence="9 10" key="1">
    <citation type="journal article" date="2016" name="Nat. Commun.">
        <title>Thousands of microbial genomes shed light on interconnected biogeochemical processes in an aquifer system.</title>
        <authorList>
            <person name="Anantharaman K."/>
            <person name="Brown C.T."/>
            <person name="Hug L.A."/>
            <person name="Sharon I."/>
            <person name="Castelle C.J."/>
            <person name="Probst A.J."/>
            <person name="Thomas B.C."/>
            <person name="Singh A."/>
            <person name="Wilkins M.J."/>
            <person name="Karaoz U."/>
            <person name="Brodie E.L."/>
            <person name="Williams K.H."/>
            <person name="Hubbard S.S."/>
            <person name="Banfield J.F."/>
        </authorList>
    </citation>
    <scope>NUCLEOTIDE SEQUENCE [LARGE SCALE GENOMIC DNA]</scope>
</reference>
<proteinExistence type="inferred from homology"/>
<dbReference type="CDD" id="cd09610">
    <property type="entry name" value="M3B_PepF"/>
    <property type="match status" value="1"/>
</dbReference>
<dbReference type="EMBL" id="MHRP01000046">
    <property type="protein sequence ID" value="OHA25738.1"/>
    <property type="molecule type" value="Genomic_DNA"/>
</dbReference>
<evidence type="ECO:0000256" key="5">
    <source>
        <dbReference type="ARBA" id="ARBA00023049"/>
    </source>
</evidence>
<keyword evidence="3 6" id="KW-0378">Hydrolase</keyword>